<dbReference type="EMBL" id="MU795053">
    <property type="protein sequence ID" value="KAJ3811586.1"/>
    <property type="molecule type" value="Genomic_DNA"/>
</dbReference>
<gene>
    <name evidence="1" type="ORF">F5876DRAFT_64660</name>
</gene>
<reference evidence="1" key="1">
    <citation type="submission" date="2022-09" db="EMBL/GenBank/DDBJ databases">
        <title>A Global Phylogenomic Analysis of the Shiitake Genus Lentinula.</title>
        <authorList>
            <consortium name="DOE Joint Genome Institute"/>
            <person name="Sierra-Patev S."/>
            <person name="Min B."/>
            <person name="Naranjo-Ortiz M."/>
            <person name="Looney B."/>
            <person name="Konkel Z."/>
            <person name="Slot J.C."/>
            <person name="Sakamoto Y."/>
            <person name="Steenwyk J.L."/>
            <person name="Rokas A."/>
            <person name="Carro J."/>
            <person name="Camarero S."/>
            <person name="Ferreira P."/>
            <person name="Molpeceres G."/>
            <person name="Ruiz-Duenas F.J."/>
            <person name="Serrano A."/>
            <person name="Henrissat B."/>
            <person name="Drula E."/>
            <person name="Hughes K.W."/>
            <person name="Mata J.L."/>
            <person name="Ishikawa N.K."/>
            <person name="Vargas-Isla R."/>
            <person name="Ushijima S."/>
            <person name="Smith C.A."/>
            <person name="Ahrendt S."/>
            <person name="Andreopoulos W."/>
            <person name="He G."/>
            <person name="Labutti K."/>
            <person name="Lipzen A."/>
            <person name="Ng V."/>
            <person name="Riley R."/>
            <person name="Sandor L."/>
            <person name="Barry K."/>
            <person name="Martinez A.T."/>
            <person name="Xiao Y."/>
            <person name="Gibbons J.G."/>
            <person name="Terashima K."/>
            <person name="Grigoriev I.V."/>
            <person name="Hibbett D.S."/>
        </authorList>
    </citation>
    <scope>NUCLEOTIDE SEQUENCE</scope>
    <source>
        <strain evidence="1">TMI1499</strain>
    </source>
</reference>
<evidence type="ECO:0000313" key="1">
    <source>
        <dbReference type="EMBL" id="KAJ3811586.1"/>
    </source>
</evidence>
<protein>
    <submittedName>
        <fullName evidence="1">Ribonuclease H-like protein</fullName>
    </submittedName>
</protein>
<dbReference type="Proteomes" id="UP001163835">
    <property type="component" value="Unassembled WGS sequence"/>
</dbReference>
<accession>A0ACC1U3D6</accession>
<comment type="caution">
    <text evidence="1">The sequence shown here is derived from an EMBL/GenBank/DDBJ whole genome shotgun (WGS) entry which is preliminary data.</text>
</comment>
<sequence length="510" mass="58581">MSKRCYDKAQELLNLLPAKWNPNSRLPEDYEPEELEPAGYRDGKTFDWRITTKGNLANAFRIFTNREKNTNLPDTERTQINVGPTIEAYTDGSCIHNGTNDAIAGAGVYFPNEEYSHCAIKLPEYIKQSNQSGEIIGIKEAVEIVDEERELTIHSDSKTYVQGLTTHLQKWEDKGFMDIKNAREIEATVASMRKRKAHTTLNWVKGHSGIAGNEKADQLANEGRQKQTQDEIDLTVDNEFRVSGIRLTSVTQSLASKFIRQKKMKSAAYRKALDRRATRYGIGRATASATNIYGYNPTPEAIWKSLRHKDFDKKIKCFLWMLTHNGYKVGEFWDNIPGYEPRGKCKECNGQPETLEHILIECTAPGPKEIWGLAKQTWEKTGLQWSDLHFDFGTILCCGLADFKNAEGKRETGQSRLFRILISESAYLIWKIRNERVINDKPPLAGTQIMNRWRWTIENRLWMDCLLTSKKFRRNMPRKVIENTWHKVVENKEILSEIIRETGVLIGKGK</sequence>
<evidence type="ECO:0000313" key="2">
    <source>
        <dbReference type="Proteomes" id="UP001163835"/>
    </source>
</evidence>
<proteinExistence type="predicted"/>
<organism evidence="1 2">
    <name type="scientific">Lentinula aff. lateritia</name>
    <dbReference type="NCBI Taxonomy" id="2804960"/>
    <lineage>
        <taxon>Eukaryota</taxon>
        <taxon>Fungi</taxon>
        <taxon>Dikarya</taxon>
        <taxon>Basidiomycota</taxon>
        <taxon>Agaricomycotina</taxon>
        <taxon>Agaricomycetes</taxon>
        <taxon>Agaricomycetidae</taxon>
        <taxon>Agaricales</taxon>
        <taxon>Marasmiineae</taxon>
        <taxon>Omphalotaceae</taxon>
        <taxon>Lentinula</taxon>
    </lineage>
</organism>
<name>A0ACC1U3D6_9AGAR</name>
<keyword evidence="2" id="KW-1185">Reference proteome</keyword>